<evidence type="ECO:0000313" key="3">
    <source>
        <dbReference type="Proteomes" id="UP000298030"/>
    </source>
</evidence>
<feature type="signal peptide" evidence="1">
    <location>
        <begin position="1"/>
        <end position="20"/>
    </location>
</feature>
<evidence type="ECO:0000313" key="2">
    <source>
        <dbReference type="EMBL" id="TEB24368.1"/>
    </source>
</evidence>
<accession>A0A4Y7SRV3</accession>
<name>A0A4Y7SRV3_COPMI</name>
<comment type="caution">
    <text evidence="2">The sequence shown here is derived from an EMBL/GenBank/DDBJ whole genome shotgun (WGS) entry which is preliminary data.</text>
</comment>
<reference evidence="2 3" key="1">
    <citation type="journal article" date="2019" name="Nat. Ecol. Evol.">
        <title>Megaphylogeny resolves global patterns of mushroom evolution.</title>
        <authorList>
            <person name="Varga T."/>
            <person name="Krizsan K."/>
            <person name="Foldi C."/>
            <person name="Dima B."/>
            <person name="Sanchez-Garcia M."/>
            <person name="Sanchez-Ramirez S."/>
            <person name="Szollosi G.J."/>
            <person name="Szarkandi J.G."/>
            <person name="Papp V."/>
            <person name="Albert L."/>
            <person name="Andreopoulos W."/>
            <person name="Angelini C."/>
            <person name="Antonin V."/>
            <person name="Barry K.W."/>
            <person name="Bougher N.L."/>
            <person name="Buchanan P."/>
            <person name="Buyck B."/>
            <person name="Bense V."/>
            <person name="Catcheside P."/>
            <person name="Chovatia M."/>
            <person name="Cooper J."/>
            <person name="Damon W."/>
            <person name="Desjardin D."/>
            <person name="Finy P."/>
            <person name="Geml J."/>
            <person name="Haridas S."/>
            <person name="Hughes K."/>
            <person name="Justo A."/>
            <person name="Karasinski D."/>
            <person name="Kautmanova I."/>
            <person name="Kiss B."/>
            <person name="Kocsube S."/>
            <person name="Kotiranta H."/>
            <person name="LaButti K.M."/>
            <person name="Lechner B.E."/>
            <person name="Liimatainen K."/>
            <person name="Lipzen A."/>
            <person name="Lukacs Z."/>
            <person name="Mihaltcheva S."/>
            <person name="Morgado L.N."/>
            <person name="Niskanen T."/>
            <person name="Noordeloos M.E."/>
            <person name="Ohm R.A."/>
            <person name="Ortiz-Santana B."/>
            <person name="Ovrebo C."/>
            <person name="Racz N."/>
            <person name="Riley R."/>
            <person name="Savchenko A."/>
            <person name="Shiryaev A."/>
            <person name="Soop K."/>
            <person name="Spirin V."/>
            <person name="Szebenyi C."/>
            <person name="Tomsovsky M."/>
            <person name="Tulloss R.E."/>
            <person name="Uehling J."/>
            <person name="Grigoriev I.V."/>
            <person name="Vagvolgyi C."/>
            <person name="Papp T."/>
            <person name="Martin F.M."/>
            <person name="Miettinen O."/>
            <person name="Hibbett D.S."/>
            <person name="Nagy L.G."/>
        </authorList>
    </citation>
    <scope>NUCLEOTIDE SEQUENCE [LARGE SCALE GENOMIC DNA]</scope>
    <source>
        <strain evidence="2 3">FP101781</strain>
    </source>
</reference>
<gene>
    <name evidence="2" type="ORF">FA13DRAFT_1714687</name>
</gene>
<dbReference type="EMBL" id="QPFP01000067">
    <property type="protein sequence ID" value="TEB24368.1"/>
    <property type="molecule type" value="Genomic_DNA"/>
</dbReference>
<keyword evidence="1" id="KW-0732">Signal</keyword>
<dbReference type="Proteomes" id="UP000298030">
    <property type="component" value="Unassembled WGS sequence"/>
</dbReference>
<proteinExistence type="predicted"/>
<organism evidence="2 3">
    <name type="scientific">Coprinellus micaceus</name>
    <name type="common">Glistening ink-cap mushroom</name>
    <name type="synonym">Coprinus micaceus</name>
    <dbReference type="NCBI Taxonomy" id="71717"/>
    <lineage>
        <taxon>Eukaryota</taxon>
        <taxon>Fungi</taxon>
        <taxon>Dikarya</taxon>
        <taxon>Basidiomycota</taxon>
        <taxon>Agaricomycotina</taxon>
        <taxon>Agaricomycetes</taxon>
        <taxon>Agaricomycetidae</taxon>
        <taxon>Agaricales</taxon>
        <taxon>Agaricineae</taxon>
        <taxon>Psathyrellaceae</taxon>
        <taxon>Coprinellus</taxon>
    </lineage>
</organism>
<feature type="chain" id="PRO_5021402962" evidence="1">
    <location>
        <begin position="21"/>
        <end position="327"/>
    </location>
</feature>
<dbReference type="AlphaFoldDB" id="A0A4Y7SRV3"/>
<sequence length="327" mass="36299">MGWRCMVTKMLTSELSVVAARSIGVDLSLYASIASSLPYQSNVQGFPEPWGAGRGGTLRAVELMCRCQVCWVETFNVSFSLTQATQKHLPFRESGLGVGSPRQSQRHAYVQSALILLREFWRNLIAIWRHSLLLGFYGKRFKATFNYMRGDICVWSAQNQVVGSSGDSKLSCDPIRMLYRRTRASSGDGDGRSGAGLFCANTYFTSSDVCGKIGCEAPSAVHRVKAQQTSAWGLGLCLGHSTVDQHSPAWAIQYSWSVPLMRVLRARCKTRTQPQPTNTQRQHSNSLGGGMGIIHVCSNKTRVRRGNVDVLYCNFKHRLAHSNVKFH</sequence>
<protein>
    <submittedName>
        <fullName evidence="2">Uncharacterized protein</fullName>
    </submittedName>
</protein>
<evidence type="ECO:0000256" key="1">
    <source>
        <dbReference type="SAM" id="SignalP"/>
    </source>
</evidence>
<keyword evidence="3" id="KW-1185">Reference proteome</keyword>